<dbReference type="AlphaFoldDB" id="A0A9P5Z4G0"/>
<dbReference type="Proteomes" id="UP000807469">
    <property type="component" value="Unassembled WGS sequence"/>
</dbReference>
<evidence type="ECO:0008006" key="4">
    <source>
        <dbReference type="Google" id="ProtNLM"/>
    </source>
</evidence>
<dbReference type="EMBL" id="MU155186">
    <property type="protein sequence ID" value="KAF9480917.1"/>
    <property type="molecule type" value="Genomic_DNA"/>
</dbReference>
<reference evidence="2" key="1">
    <citation type="submission" date="2020-11" db="EMBL/GenBank/DDBJ databases">
        <authorList>
            <consortium name="DOE Joint Genome Institute"/>
            <person name="Ahrendt S."/>
            <person name="Riley R."/>
            <person name="Andreopoulos W."/>
            <person name="Labutti K."/>
            <person name="Pangilinan J."/>
            <person name="Ruiz-Duenas F.J."/>
            <person name="Barrasa J.M."/>
            <person name="Sanchez-Garcia M."/>
            <person name="Camarero S."/>
            <person name="Miyauchi S."/>
            <person name="Serrano A."/>
            <person name="Linde D."/>
            <person name="Babiker R."/>
            <person name="Drula E."/>
            <person name="Ayuso-Fernandez I."/>
            <person name="Pacheco R."/>
            <person name="Padilla G."/>
            <person name="Ferreira P."/>
            <person name="Barriuso J."/>
            <person name="Kellner H."/>
            <person name="Castanera R."/>
            <person name="Alfaro M."/>
            <person name="Ramirez L."/>
            <person name="Pisabarro A.G."/>
            <person name="Kuo A."/>
            <person name="Tritt A."/>
            <person name="Lipzen A."/>
            <person name="He G."/>
            <person name="Yan M."/>
            <person name="Ng V."/>
            <person name="Cullen D."/>
            <person name="Martin F."/>
            <person name="Rosso M.-N."/>
            <person name="Henrissat B."/>
            <person name="Hibbett D."/>
            <person name="Martinez A.T."/>
            <person name="Grigoriev I.V."/>
        </authorList>
    </citation>
    <scope>NUCLEOTIDE SEQUENCE</scope>
    <source>
        <strain evidence="2">CIRM-BRFM 674</strain>
    </source>
</reference>
<keyword evidence="3" id="KW-1185">Reference proteome</keyword>
<proteinExistence type="predicted"/>
<comment type="caution">
    <text evidence="2">The sequence shown here is derived from an EMBL/GenBank/DDBJ whole genome shotgun (WGS) entry which is preliminary data.</text>
</comment>
<evidence type="ECO:0000313" key="2">
    <source>
        <dbReference type="EMBL" id="KAF9480917.1"/>
    </source>
</evidence>
<protein>
    <recommendedName>
        <fullName evidence="4">Secreted protein</fullName>
    </recommendedName>
</protein>
<name>A0A9P5Z4G0_9AGAR</name>
<dbReference type="OrthoDB" id="10538961at2759"/>
<feature type="chain" id="PRO_5040244236" description="Secreted protein" evidence="1">
    <location>
        <begin position="21"/>
        <end position="140"/>
    </location>
</feature>
<sequence>MLPRLWTCFVVLFIRSLALAVPMAHDAQLTPILTTSSSPMPTFSSVRTPCHTTRFTHRPPELLTFGVHARRWLLTRRRKLEFFVHWVVGALLPEIRPTKEDFLYLRSLEDPIFMSATELPRTISTLLPMSPMTFTGRLEL</sequence>
<feature type="signal peptide" evidence="1">
    <location>
        <begin position="1"/>
        <end position="20"/>
    </location>
</feature>
<accession>A0A9P5Z4G0</accession>
<gene>
    <name evidence="2" type="ORF">BDN70DRAFT_876934</name>
</gene>
<evidence type="ECO:0000256" key="1">
    <source>
        <dbReference type="SAM" id="SignalP"/>
    </source>
</evidence>
<keyword evidence="1" id="KW-0732">Signal</keyword>
<organism evidence="2 3">
    <name type="scientific">Pholiota conissans</name>
    <dbReference type="NCBI Taxonomy" id="109636"/>
    <lineage>
        <taxon>Eukaryota</taxon>
        <taxon>Fungi</taxon>
        <taxon>Dikarya</taxon>
        <taxon>Basidiomycota</taxon>
        <taxon>Agaricomycotina</taxon>
        <taxon>Agaricomycetes</taxon>
        <taxon>Agaricomycetidae</taxon>
        <taxon>Agaricales</taxon>
        <taxon>Agaricineae</taxon>
        <taxon>Strophariaceae</taxon>
        <taxon>Pholiota</taxon>
    </lineage>
</organism>
<evidence type="ECO:0000313" key="3">
    <source>
        <dbReference type="Proteomes" id="UP000807469"/>
    </source>
</evidence>